<keyword evidence="1" id="KW-1133">Transmembrane helix</keyword>
<evidence type="ECO:0008006" key="4">
    <source>
        <dbReference type="Google" id="ProtNLM"/>
    </source>
</evidence>
<accession>A0AAD0FQ76</accession>
<keyword evidence="1" id="KW-0472">Membrane</keyword>
<dbReference type="AlphaFoldDB" id="A0AAD0FQ76"/>
<dbReference type="RefSeq" id="WP_049443296.1">
    <property type="nucleotide sequence ID" value="NZ_CP025298.1"/>
</dbReference>
<evidence type="ECO:0000256" key="1">
    <source>
        <dbReference type="SAM" id="Phobius"/>
    </source>
</evidence>
<dbReference type="EMBL" id="CP025298">
    <property type="protein sequence ID" value="AUI09143.1"/>
    <property type="molecule type" value="Genomic_DNA"/>
</dbReference>
<reference evidence="2 3" key="1">
    <citation type="submission" date="2017-12" db="EMBL/GenBank/DDBJ databases">
        <title>Complete Genome Sequence of Stenotrophomonas maltophilia CSM2.</title>
        <authorList>
            <person name="Castro-Jaimes S."/>
            <person name="Lopez-Leal G."/>
            <person name="Barberena Jonas C."/>
            <person name="Bustos P."/>
            <person name="Perez-Oseguera A."/>
            <person name="Cevallos M.A."/>
        </authorList>
    </citation>
    <scope>NUCLEOTIDE SEQUENCE [LARGE SCALE GENOMIC DNA]</scope>
    <source>
        <strain evidence="2 3">CSM2</strain>
    </source>
</reference>
<evidence type="ECO:0000313" key="2">
    <source>
        <dbReference type="EMBL" id="AUI09143.1"/>
    </source>
</evidence>
<protein>
    <recommendedName>
        <fullName evidence="4">Transmembrane protein</fullName>
    </recommendedName>
</protein>
<feature type="transmembrane region" description="Helical" evidence="1">
    <location>
        <begin position="57"/>
        <end position="80"/>
    </location>
</feature>
<gene>
    <name evidence="2" type="ORF">SmaCSM2_18925</name>
</gene>
<keyword evidence="1" id="KW-0812">Transmembrane</keyword>
<organism evidence="2 3">
    <name type="scientific">Stenotrophomonas maltophilia</name>
    <name type="common">Pseudomonas maltophilia</name>
    <name type="synonym">Xanthomonas maltophilia</name>
    <dbReference type="NCBI Taxonomy" id="40324"/>
    <lineage>
        <taxon>Bacteria</taxon>
        <taxon>Pseudomonadati</taxon>
        <taxon>Pseudomonadota</taxon>
        <taxon>Gammaproteobacteria</taxon>
        <taxon>Lysobacterales</taxon>
        <taxon>Lysobacteraceae</taxon>
        <taxon>Stenotrophomonas</taxon>
        <taxon>Stenotrophomonas maltophilia group</taxon>
    </lineage>
</organism>
<evidence type="ECO:0000313" key="3">
    <source>
        <dbReference type="Proteomes" id="UP000234414"/>
    </source>
</evidence>
<proteinExistence type="predicted"/>
<sequence>MRGHSRLPPFWMLASAQLLIAVILASSWFYVNAKAVLAGPPNPDQYVNTWDFQIAVFLFYWLPAVLLFMGILLGIERLALAPRYARQKAAARQDAN</sequence>
<dbReference type="Proteomes" id="UP000234414">
    <property type="component" value="Chromosome"/>
</dbReference>
<name>A0AAD0FQ76_STEMA</name>